<evidence type="ECO:0000256" key="6">
    <source>
        <dbReference type="ARBA" id="ARBA00023136"/>
    </source>
</evidence>
<keyword evidence="6 7" id="KW-0472">Membrane</keyword>
<dbReference type="Proteomes" id="UP000185612">
    <property type="component" value="Unassembled WGS sequence"/>
</dbReference>
<organism evidence="10 11">
    <name type="scientific">Buchananella hordeovulneris</name>
    <dbReference type="NCBI Taxonomy" id="52770"/>
    <lineage>
        <taxon>Bacteria</taxon>
        <taxon>Bacillati</taxon>
        <taxon>Actinomycetota</taxon>
        <taxon>Actinomycetes</taxon>
        <taxon>Actinomycetales</taxon>
        <taxon>Actinomycetaceae</taxon>
        <taxon>Buchananella</taxon>
    </lineage>
</organism>
<dbReference type="InterPro" id="IPR032818">
    <property type="entry name" value="DedA-like"/>
</dbReference>
<feature type="transmembrane region" description="Helical" evidence="7">
    <location>
        <begin position="139"/>
        <end position="165"/>
    </location>
</feature>
<accession>A0A1Q5PZH6</accession>
<dbReference type="Pfam" id="PF09335">
    <property type="entry name" value="VTT_dom"/>
    <property type="match status" value="1"/>
</dbReference>
<dbReference type="InParanoid" id="A0A1Q5PZH6"/>
<evidence type="ECO:0000256" key="4">
    <source>
        <dbReference type="ARBA" id="ARBA00022692"/>
    </source>
</evidence>
<feature type="transmembrane region" description="Helical" evidence="7">
    <location>
        <begin position="7"/>
        <end position="34"/>
    </location>
</feature>
<evidence type="ECO:0000313" key="10">
    <source>
        <dbReference type="EMBL" id="OKL52760.1"/>
    </source>
</evidence>
<reference evidence="11" key="1">
    <citation type="submission" date="2016-12" db="EMBL/GenBank/DDBJ databases">
        <authorList>
            <person name="Meng X."/>
        </authorList>
    </citation>
    <scope>NUCLEOTIDE SEQUENCE [LARGE SCALE GENOMIC DNA]</scope>
    <source>
        <strain evidence="11">DSM 20732</strain>
    </source>
</reference>
<feature type="domain" description="VTT" evidence="9">
    <location>
        <begin position="35"/>
        <end position="158"/>
    </location>
</feature>
<sequence>MDWLQDLLVAAGSSPWALVLVLAFCIVDAVFPAVPSESSVITLAVLATTTGSPNLWLVLAVAVSGAFVGDIVTFHLGRRVPLERLRFLRGQRAQSAIGAARTALQRRGTLLILSARFIPVGRVAVNLVAGATGFPRRRFVATALLAAVTWGLISISIGTGVGHFLHDYPLVGVAVGVCVGVVVGVAVDKLVALLARLLSRRQPSAARPGGQGVSGEVSSGKSTSAARPSGRD</sequence>
<dbReference type="STRING" id="52770.BSZ40_01240"/>
<feature type="transmembrane region" description="Helical" evidence="7">
    <location>
        <begin position="54"/>
        <end position="76"/>
    </location>
</feature>
<proteinExistence type="inferred from homology"/>
<keyword evidence="4 7" id="KW-0812">Transmembrane</keyword>
<dbReference type="OrthoDB" id="9813426at2"/>
<dbReference type="PANTHER" id="PTHR30353:SF0">
    <property type="entry name" value="TRANSMEMBRANE PROTEIN"/>
    <property type="match status" value="1"/>
</dbReference>
<evidence type="ECO:0000256" key="8">
    <source>
        <dbReference type="SAM" id="MobiDB-lite"/>
    </source>
</evidence>
<dbReference type="InterPro" id="IPR032816">
    <property type="entry name" value="VTT_dom"/>
</dbReference>
<evidence type="ECO:0000256" key="3">
    <source>
        <dbReference type="ARBA" id="ARBA00022475"/>
    </source>
</evidence>
<keyword evidence="5 7" id="KW-1133">Transmembrane helix</keyword>
<evidence type="ECO:0000256" key="2">
    <source>
        <dbReference type="ARBA" id="ARBA00010792"/>
    </source>
</evidence>
<evidence type="ECO:0000256" key="1">
    <source>
        <dbReference type="ARBA" id="ARBA00004651"/>
    </source>
</evidence>
<protein>
    <recommendedName>
        <fullName evidence="9">VTT domain-containing protein</fullName>
    </recommendedName>
</protein>
<dbReference type="EMBL" id="MQVS01000001">
    <property type="protein sequence ID" value="OKL52760.1"/>
    <property type="molecule type" value="Genomic_DNA"/>
</dbReference>
<evidence type="ECO:0000256" key="5">
    <source>
        <dbReference type="ARBA" id="ARBA00022989"/>
    </source>
</evidence>
<dbReference type="GO" id="GO:0005886">
    <property type="term" value="C:plasma membrane"/>
    <property type="evidence" value="ECO:0007669"/>
    <property type="project" value="UniProtKB-SubCell"/>
</dbReference>
<comment type="caution">
    <text evidence="10">The sequence shown here is derived from an EMBL/GenBank/DDBJ whole genome shotgun (WGS) entry which is preliminary data.</text>
</comment>
<dbReference type="PANTHER" id="PTHR30353">
    <property type="entry name" value="INNER MEMBRANE PROTEIN DEDA-RELATED"/>
    <property type="match status" value="1"/>
</dbReference>
<dbReference type="AlphaFoldDB" id="A0A1Q5PZH6"/>
<gene>
    <name evidence="10" type="ORF">BSZ40_01240</name>
</gene>
<evidence type="ECO:0000313" key="11">
    <source>
        <dbReference type="Proteomes" id="UP000185612"/>
    </source>
</evidence>
<name>A0A1Q5PZH6_9ACTO</name>
<comment type="subcellular location">
    <subcellularLocation>
        <location evidence="1 7">Cell membrane</location>
        <topology evidence="1 7">Multi-pass membrane protein</topology>
    </subcellularLocation>
</comment>
<feature type="compositionally biased region" description="Low complexity" evidence="8">
    <location>
        <begin position="214"/>
        <end position="224"/>
    </location>
</feature>
<keyword evidence="11" id="KW-1185">Reference proteome</keyword>
<evidence type="ECO:0000256" key="7">
    <source>
        <dbReference type="RuleBase" id="RU367016"/>
    </source>
</evidence>
<keyword evidence="3 7" id="KW-1003">Cell membrane</keyword>
<comment type="similarity">
    <text evidence="2 7">Belongs to the DedA family.</text>
</comment>
<feature type="transmembrane region" description="Helical" evidence="7">
    <location>
        <begin position="171"/>
        <end position="195"/>
    </location>
</feature>
<dbReference type="RefSeq" id="WP_073822492.1">
    <property type="nucleotide sequence ID" value="NZ_MQVS01000001.1"/>
</dbReference>
<feature type="region of interest" description="Disordered" evidence="8">
    <location>
        <begin position="203"/>
        <end position="232"/>
    </location>
</feature>
<evidence type="ECO:0000259" key="9">
    <source>
        <dbReference type="Pfam" id="PF09335"/>
    </source>
</evidence>